<dbReference type="AlphaFoldDB" id="A0A261RJ05"/>
<evidence type="ECO:0000313" key="3">
    <source>
        <dbReference type="Proteomes" id="UP000216947"/>
    </source>
</evidence>
<evidence type="ECO:0000313" key="2">
    <source>
        <dbReference type="EMBL" id="OZI24662.1"/>
    </source>
</evidence>
<dbReference type="GO" id="GO:0090313">
    <property type="term" value="P:regulation of protein targeting to membrane"/>
    <property type="evidence" value="ECO:0007669"/>
    <property type="project" value="TreeGrafter"/>
</dbReference>
<organism evidence="2 3">
    <name type="scientific">Bordetella genomosp. 7</name>
    <dbReference type="NCBI Taxonomy" id="1416805"/>
    <lineage>
        <taxon>Bacteria</taxon>
        <taxon>Pseudomonadati</taxon>
        <taxon>Pseudomonadota</taxon>
        <taxon>Betaproteobacteria</taxon>
        <taxon>Burkholderiales</taxon>
        <taxon>Alcaligenaceae</taxon>
        <taxon>Bordetella</taxon>
    </lineage>
</organism>
<gene>
    <name evidence="2" type="ORF">CAL19_03945</name>
</gene>
<feature type="region of interest" description="Disordered" evidence="1">
    <location>
        <begin position="131"/>
        <end position="150"/>
    </location>
</feature>
<name>A0A261RJ05_9BORD</name>
<dbReference type="InterPro" id="IPR052894">
    <property type="entry name" value="AsmA-related"/>
</dbReference>
<evidence type="ECO:0008006" key="4">
    <source>
        <dbReference type="Google" id="ProtNLM"/>
    </source>
</evidence>
<protein>
    <recommendedName>
        <fullName evidence="4">DUF748 domain-containing protein</fullName>
    </recommendedName>
</protein>
<dbReference type="Pfam" id="PF05359">
    <property type="entry name" value="DUF748"/>
    <property type="match status" value="1"/>
</dbReference>
<dbReference type="PANTHER" id="PTHR30441:SF4">
    <property type="entry name" value="PROTEIN ASMA"/>
    <property type="match status" value="1"/>
</dbReference>
<dbReference type="EMBL" id="NEVK01000003">
    <property type="protein sequence ID" value="OZI24662.1"/>
    <property type="molecule type" value="Genomic_DNA"/>
</dbReference>
<dbReference type="PANTHER" id="PTHR30441">
    <property type="entry name" value="DUF748 DOMAIN-CONTAINING PROTEIN"/>
    <property type="match status" value="1"/>
</dbReference>
<evidence type="ECO:0000256" key="1">
    <source>
        <dbReference type="SAM" id="MobiDB-lite"/>
    </source>
</evidence>
<dbReference type="Proteomes" id="UP000216947">
    <property type="component" value="Unassembled WGS sequence"/>
</dbReference>
<dbReference type="InterPro" id="IPR008023">
    <property type="entry name" value="DUF748"/>
</dbReference>
<feature type="compositionally biased region" description="Basic and acidic residues" evidence="1">
    <location>
        <begin position="131"/>
        <end position="144"/>
    </location>
</feature>
<reference evidence="3" key="1">
    <citation type="submission" date="2017-05" db="EMBL/GenBank/DDBJ databases">
        <title>Complete and WGS of Bordetella genogroups.</title>
        <authorList>
            <person name="Spilker T."/>
            <person name="Lipuma J."/>
        </authorList>
    </citation>
    <scope>NUCLEOTIDE SEQUENCE [LARGE SCALE GENOMIC DNA]</scope>
    <source>
        <strain evidence="3">AU18089</strain>
    </source>
</reference>
<dbReference type="GO" id="GO:0005886">
    <property type="term" value="C:plasma membrane"/>
    <property type="evidence" value="ECO:0007669"/>
    <property type="project" value="TreeGrafter"/>
</dbReference>
<proteinExistence type="predicted"/>
<comment type="caution">
    <text evidence="2">The sequence shown here is derived from an EMBL/GenBank/DDBJ whole genome shotgun (WGS) entry which is preliminary data.</text>
</comment>
<accession>A0A261RJ05</accession>
<sequence>MTMSPRHKKILLIAMACLLTLLAAGALAMHLAARVVEARILDFMGTTGRAADIDVGLKEVVLHDVVLGAPEGWPAEQTLRARRIVCTPDWRSLVSRRLVLDTLVVEDYYMSVRRSRDGLEILPTLTARAREKRQESAAEGKDPSEQWQTEIGKATLRNGEVDYYDAIVSKPAHKVSLNQMQAQIGPLYFPKRDERTLLQVTGRVPARTHTGTVEVDGWLAAASRDADVRNRLAGVAVPALAPYLYKGSGATMTGGTVDLDMRTRIQKRQLNAAGHLELHGLKFGGKGDTLASLPRKAVLAALEDRNGEVAFDFTLTGNLDDPKFSLDDNISMRLMGGLAKAIGVSAKGVAEGVGGAVQELGNALSNLVEQK</sequence>
<keyword evidence="3" id="KW-1185">Reference proteome</keyword>